<dbReference type="AlphaFoldDB" id="F1T801"/>
<comment type="caution">
    <text evidence="1">The sequence shown here is derived from an EMBL/GenBank/DDBJ whole genome shotgun (WGS) entry which is preliminary data.</text>
</comment>
<evidence type="ECO:0000313" key="2">
    <source>
        <dbReference type="Proteomes" id="UP000003860"/>
    </source>
</evidence>
<dbReference type="EMBL" id="ACXX02000001">
    <property type="protein sequence ID" value="EGD49599.1"/>
    <property type="molecule type" value="Genomic_DNA"/>
</dbReference>
<proteinExistence type="predicted"/>
<organism evidence="1 2">
    <name type="scientific">Ruminiclostridium papyrosolvens DSM 2782</name>
    <dbReference type="NCBI Taxonomy" id="588581"/>
    <lineage>
        <taxon>Bacteria</taxon>
        <taxon>Bacillati</taxon>
        <taxon>Bacillota</taxon>
        <taxon>Clostridia</taxon>
        <taxon>Eubacteriales</taxon>
        <taxon>Oscillospiraceae</taxon>
        <taxon>Ruminiclostridium</taxon>
    </lineage>
</organism>
<evidence type="ECO:0000313" key="1">
    <source>
        <dbReference type="EMBL" id="EGD49599.1"/>
    </source>
</evidence>
<keyword evidence="2" id="KW-1185">Reference proteome</keyword>
<dbReference type="eggNOG" id="ENOG503275P">
    <property type="taxonomic scope" value="Bacteria"/>
</dbReference>
<protein>
    <submittedName>
        <fullName evidence="1">Uncharacterized protein</fullName>
    </submittedName>
</protein>
<dbReference type="RefSeq" id="WP_004616439.1">
    <property type="nucleotide sequence ID" value="NZ_ACXX02000001.1"/>
</dbReference>
<sequence>MIFNNDDDFMGRETFIQSCMDRRIDNLGDDFTSSAAYMEFSDKYQDILKKLANLLPSETFELVLQLDCLNGKLSVDNQVFFYKQGFFDCRRLFNFLRR</sequence>
<gene>
    <name evidence="1" type="ORF">Cpap_4039</name>
</gene>
<dbReference type="OrthoDB" id="1739748at2"/>
<accession>F1T801</accession>
<name>F1T801_9FIRM</name>
<dbReference type="Proteomes" id="UP000003860">
    <property type="component" value="Unassembled WGS sequence"/>
</dbReference>
<reference evidence="1" key="1">
    <citation type="submission" date="2009-07" db="EMBL/GenBank/DDBJ databases">
        <authorList>
            <consortium name="US DOE Joint Genome Institute (JGI-PGF)"/>
            <person name="Lucas S."/>
            <person name="Copeland A."/>
            <person name="Lapidus A."/>
            <person name="Glavina del Rio T."/>
            <person name="Tice H."/>
            <person name="Bruce D."/>
            <person name="Goodwin L."/>
            <person name="Pitluck S."/>
            <person name="Larimer F."/>
            <person name="Land M.L."/>
            <person name="Mouttaki H."/>
            <person name="He Z."/>
            <person name="Zhou J."/>
            <person name="Hemme C.L."/>
        </authorList>
    </citation>
    <scope>NUCLEOTIDE SEQUENCE</scope>
    <source>
        <strain evidence="1">DSM 2782</strain>
    </source>
</reference>
<reference evidence="1" key="2">
    <citation type="submission" date="2011-01" db="EMBL/GenBank/DDBJ databases">
        <title>The Non-contiguous Finished genome of Clostridium papyrosolvens.</title>
        <authorList>
            <person name="Lucas S."/>
            <person name="Copeland A."/>
            <person name="Lapidus A."/>
            <person name="Cheng J.-F."/>
            <person name="Goodwin L."/>
            <person name="Pitluck S."/>
            <person name="Misra M."/>
            <person name="Chertkov O."/>
            <person name="Detter J.C."/>
            <person name="Han C."/>
            <person name="Tapia R."/>
            <person name="Land M."/>
            <person name="Hauser L."/>
            <person name="Kyrpides N."/>
            <person name="Ivanova N."/>
            <person name="Pagani I."/>
            <person name="Mouttaki H."/>
            <person name="He Z."/>
            <person name="Zhou J."/>
            <person name="Hemme C.L."/>
            <person name="Woyke T."/>
        </authorList>
    </citation>
    <scope>NUCLEOTIDE SEQUENCE [LARGE SCALE GENOMIC DNA]</scope>
    <source>
        <strain evidence="1">DSM 2782</strain>
    </source>
</reference>